<protein>
    <recommendedName>
        <fullName evidence="5">Secreted protein</fullName>
    </recommendedName>
</protein>
<evidence type="ECO:0008006" key="5">
    <source>
        <dbReference type="Google" id="ProtNLM"/>
    </source>
</evidence>
<comment type="caution">
    <text evidence="3">The sequence shown here is derived from an EMBL/GenBank/DDBJ whole genome shotgun (WGS) entry which is preliminary data.</text>
</comment>
<evidence type="ECO:0000313" key="3">
    <source>
        <dbReference type="EMBL" id="PPK85332.1"/>
    </source>
</evidence>
<evidence type="ECO:0000256" key="1">
    <source>
        <dbReference type="SAM" id="MobiDB-lite"/>
    </source>
</evidence>
<proteinExistence type="predicted"/>
<feature type="region of interest" description="Disordered" evidence="1">
    <location>
        <begin position="86"/>
        <end position="106"/>
    </location>
</feature>
<dbReference type="OrthoDB" id="997115at2"/>
<dbReference type="EMBL" id="PTJC01000006">
    <property type="protein sequence ID" value="PPK85332.1"/>
    <property type="molecule type" value="Genomic_DNA"/>
</dbReference>
<feature type="chain" id="PRO_5015598769" description="Secreted protein" evidence="2">
    <location>
        <begin position="25"/>
        <end position="106"/>
    </location>
</feature>
<reference evidence="3 4" key="1">
    <citation type="submission" date="2018-02" db="EMBL/GenBank/DDBJ databases">
        <title>Genomic Encyclopedia of Archaeal and Bacterial Type Strains, Phase II (KMG-II): from individual species to whole genera.</title>
        <authorList>
            <person name="Goeker M."/>
        </authorList>
    </citation>
    <scope>NUCLEOTIDE SEQUENCE [LARGE SCALE GENOMIC DNA]</scope>
    <source>
        <strain evidence="3 4">DSM 29526</strain>
    </source>
</reference>
<dbReference type="Proteomes" id="UP000237662">
    <property type="component" value="Unassembled WGS sequence"/>
</dbReference>
<evidence type="ECO:0000256" key="2">
    <source>
        <dbReference type="SAM" id="SignalP"/>
    </source>
</evidence>
<keyword evidence="4" id="KW-1185">Reference proteome</keyword>
<sequence length="106" mass="11208">MRFTAFSLALYLSLLVLFPCQDLASTVCTGSDAVGQQDGQDCPDQQDNCTALCFCSCCGVMAEAPPTPHALVIVLPLPPQGQTRPAYAPDWKVIDPAGGDLQPPRA</sequence>
<organism evidence="3 4">
    <name type="scientific">Neolewinella xylanilytica</name>
    <dbReference type="NCBI Taxonomy" id="1514080"/>
    <lineage>
        <taxon>Bacteria</taxon>
        <taxon>Pseudomonadati</taxon>
        <taxon>Bacteroidota</taxon>
        <taxon>Saprospiria</taxon>
        <taxon>Saprospirales</taxon>
        <taxon>Lewinellaceae</taxon>
        <taxon>Neolewinella</taxon>
    </lineage>
</organism>
<gene>
    <name evidence="3" type="ORF">CLV84_2227</name>
</gene>
<evidence type="ECO:0000313" key="4">
    <source>
        <dbReference type="Proteomes" id="UP000237662"/>
    </source>
</evidence>
<dbReference type="AlphaFoldDB" id="A0A2S6I2C3"/>
<name>A0A2S6I2C3_9BACT</name>
<dbReference type="RefSeq" id="WP_104419837.1">
    <property type="nucleotide sequence ID" value="NZ_PTJC01000006.1"/>
</dbReference>
<keyword evidence="2" id="KW-0732">Signal</keyword>
<accession>A0A2S6I2C3</accession>
<feature type="signal peptide" evidence="2">
    <location>
        <begin position="1"/>
        <end position="24"/>
    </location>
</feature>